<keyword evidence="1 6" id="KW-0031">Aminopeptidase</keyword>
<dbReference type="CDD" id="cd01086">
    <property type="entry name" value="MetAP1"/>
    <property type="match status" value="1"/>
</dbReference>
<dbReference type="GO" id="GO:0004239">
    <property type="term" value="F:initiator methionyl aminopeptidase activity"/>
    <property type="evidence" value="ECO:0007669"/>
    <property type="project" value="UniProtKB-EC"/>
</dbReference>
<gene>
    <name evidence="6" type="ORF">MNBD_DELTA01-1432</name>
</gene>
<dbReference type="GO" id="GO:0006508">
    <property type="term" value="P:proteolysis"/>
    <property type="evidence" value="ECO:0007669"/>
    <property type="project" value="UniProtKB-KW"/>
</dbReference>
<organism evidence="6">
    <name type="scientific">hydrothermal vent metagenome</name>
    <dbReference type="NCBI Taxonomy" id="652676"/>
    <lineage>
        <taxon>unclassified sequences</taxon>
        <taxon>metagenomes</taxon>
        <taxon>ecological metagenomes</taxon>
    </lineage>
</organism>
<dbReference type="PROSITE" id="PS00680">
    <property type="entry name" value="MAP_1"/>
    <property type="match status" value="1"/>
</dbReference>
<dbReference type="GO" id="GO:0070006">
    <property type="term" value="F:metalloaminopeptidase activity"/>
    <property type="evidence" value="ECO:0007669"/>
    <property type="project" value="InterPro"/>
</dbReference>
<dbReference type="InterPro" id="IPR000994">
    <property type="entry name" value="Pept_M24"/>
</dbReference>
<dbReference type="Gene3D" id="3.90.230.10">
    <property type="entry name" value="Creatinase/methionine aminopeptidase superfamily"/>
    <property type="match status" value="1"/>
</dbReference>
<reference evidence="6" key="1">
    <citation type="submission" date="2018-06" db="EMBL/GenBank/DDBJ databases">
        <authorList>
            <person name="Zhirakovskaya E."/>
        </authorList>
    </citation>
    <scope>NUCLEOTIDE SEQUENCE</scope>
</reference>
<dbReference type="PANTHER" id="PTHR43330:SF27">
    <property type="entry name" value="METHIONINE AMINOPEPTIDASE"/>
    <property type="match status" value="1"/>
</dbReference>
<dbReference type="EC" id="3.4.11.18" evidence="6"/>
<protein>
    <submittedName>
        <fullName evidence="6">Methionine aminopeptidase</fullName>
        <ecNumber evidence="6">3.4.11.18</ecNumber>
    </submittedName>
</protein>
<evidence type="ECO:0000256" key="3">
    <source>
        <dbReference type="ARBA" id="ARBA00022723"/>
    </source>
</evidence>
<keyword evidence="2" id="KW-0645">Protease</keyword>
<dbReference type="InterPro" id="IPR036005">
    <property type="entry name" value="Creatinase/aminopeptidase-like"/>
</dbReference>
<dbReference type="Pfam" id="PF00557">
    <property type="entry name" value="Peptidase_M24"/>
    <property type="match status" value="1"/>
</dbReference>
<sequence>MDSESIILKTAEEIGKLRNSNVIVAEILAMLREMVKPGITTMDLERKCEEHLKKTKASPAFKGYRGFPFCLCTSVNSEVVHGMPSDEQVLKEGDLLSIDFGVRLEGFYGDSAITVGVGNVSPDAQKLMDVTAESLERAIAVTRVGKRLYDISHAVQSYAESEGFSVVRAFVGHGIGTGLHEPPQIPNFGDADRGPRIKEGMVFAIEPMISAGEFDIRILDDGWTAVTADGKLSAHFEHSVAVTKDGPFVLSRL</sequence>
<dbReference type="InterPro" id="IPR002467">
    <property type="entry name" value="Pept_M24A_MAP1"/>
</dbReference>
<keyword evidence="3" id="KW-0479">Metal-binding</keyword>
<evidence type="ECO:0000256" key="1">
    <source>
        <dbReference type="ARBA" id="ARBA00022438"/>
    </source>
</evidence>
<dbReference type="AlphaFoldDB" id="A0A3B0QV26"/>
<dbReference type="PANTHER" id="PTHR43330">
    <property type="entry name" value="METHIONINE AMINOPEPTIDASE"/>
    <property type="match status" value="1"/>
</dbReference>
<keyword evidence="4 6" id="KW-0378">Hydrolase</keyword>
<dbReference type="GO" id="GO:0005829">
    <property type="term" value="C:cytosol"/>
    <property type="evidence" value="ECO:0007669"/>
    <property type="project" value="TreeGrafter"/>
</dbReference>
<dbReference type="SUPFAM" id="SSF55920">
    <property type="entry name" value="Creatinase/aminopeptidase"/>
    <property type="match status" value="1"/>
</dbReference>
<evidence type="ECO:0000313" key="6">
    <source>
        <dbReference type="EMBL" id="VAV83497.1"/>
    </source>
</evidence>
<name>A0A3B0QV26_9ZZZZ</name>
<evidence type="ECO:0000256" key="4">
    <source>
        <dbReference type="ARBA" id="ARBA00022801"/>
    </source>
</evidence>
<dbReference type="InterPro" id="IPR001714">
    <property type="entry name" value="Pept_M24_MAP"/>
</dbReference>
<dbReference type="EMBL" id="UOEA01000042">
    <property type="protein sequence ID" value="VAV83497.1"/>
    <property type="molecule type" value="Genomic_DNA"/>
</dbReference>
<dbReference type="HAMAP" id="MF_01974">
    <property type="entry name" value="MetAP_1"/>
    <property type="match status" value="1"/>
</dbReference>
<feature type="domain" description="Peptidase M24" evidence="5">
    <location>
        <begin position="16"/>
        <end position="244"/>
    </location>
</feature>
<dbReference type="GO" id="GO:0046872">
    <property type="term" value="F:metal ion binding"/>
    <property type="evidence" value="ECO:0007669"/>
    <property type="project" value="UniProtKB-KW"/>
</dbReference>
<dbReference type="PRINTS" id="PR00599">
    <property type="entry name" value="MAPEPTIDASE"/>
</dbReference>
<proteinExistence type="inferred from homology"/>
<accession>A0A3B0QV26</accession>
<evidence type="ECO:0000256" key="2">
    <source>
        <dbReference type="ARBA" id="ARBA00022670"/>
    </source>
</evidence>
<evidence type="ECO:0000259" key="5">
    <source>
        <dbReference type="Pfam" id="PF00557"/>
    </source>
</evidence>
<dbReference type="NCBIfam" id="TIGR00500">
    <property type="entry name" value="met_pdase_I"/>
    <property type="match status" value="1"/>
</dbReference>